<organism evidence="12 13">
    <name type="scientific">Lacihabitans soyangensis</name>
    <dbReference type="NCBI Taxonomy" id="869394"/>
    <lineage>
        <taxon>Bacteria</taxon>
        <taxon>Pseudomonadati</taxon>
        <taxon>Bacteroidota</taxon>
        <taxon>Cytophagia</taxon>
        <taxon>Cytophagales</taxon>
        <taxon>Leadbetterellaceae</taxon>
        <taxon>Lacihabitans</taxon>
    </lineage>
</organism>
<dbReference type="GO" id="GO:0055085">
    <property type="term" value="P:transmembrane transport"/>
    <property type="evidence" value="ECO:0007669"/>
    <property type="project" value="InterPro"/>
</dbReference>
<dbReference type="PANTHER" id="PTHR33446">
    <property type="entry name" value="PROTEIN TONB-RELATED"/>
    <property type="match status" value="1"/>
</dbReference>
<dbReference type="GO" id="GO:0098797">
    <property type="term" value="C:plasma membrane protein complex"/>
    <property type="evidence" value="ECO:0007669"/>
    <property type="project" value="TreeGrafter"/>
</dbReference>
<keyword evidence="7" id="KW-0653">Protein transport</keyword>
<feature type="transmembrane region" description="Helical" evidence="10">
    <location>
        <begin position="252"/>
        <end position="272"/>
    </location>
</feature>
<keyword evidence="4" id="KW-1003">Cell membrane</keyword>
<keyword evidence="3" id="KW-0813">Transport</keyword>
<evidence type="ECO:0000256" key="3">
    <source>
        <dbReference type="ARBA" id="ARBA00022448"/>
    </source>
</evidence>
<dbReference type="Gene3D" id="3.30.1150.10">
    <property type="match status" value="1"/>
</dbReference>
<comment type="similarity">
    <text evidence="2">Belongs to the TonB family.</text>
</comment>
<evidence type="ECO:0000256" key="10">
    <source>
        <dbReference type="SAM" id="Phobius"/>
    </source>
</evidence>
<evidence type="ECO:0000313" key="13">
    <source>
        <dbReference type="Proteomes" id="UP001204144"/>
    </source>
</evidence>
<keyword evidence="13" id="KW-1185">Reference proteome</keyword>
<dbReference type="InterPro" id="IPR008756">
    <property type="entry name" value="Peptidase_M56"/>
</dbReference>
<feature type="transmembrane region" description="Helical" evidence="10">
    <location>
        <begin position="6"/>
        <end position="24"/>
    </location>
</feature>
<evidence type="ECO:0000256" key="5">
    <source>
        <dbReference type="ARBA" id="ARBA00022519"/>
    </source>
</evidence>
<evidence type="ECO:0000313" key="12">
    <source>
        <dbReference type="EMBL" id="MCP9762234.1"/>
    </source>
</evidence>
<evidence type="ECO:0000259" key="11">
    <source>
        <dbReference type="PROSITE" id="PS52015"/>
    </source>
</evidence>
<dbReference type="Pfam" id="PF05569">
    <property type="entry name" value="Peptidase_M56"/>
    <property type="match status" value="1"/>
</dbReference>
<sequence>MEKLIPFVQINLFLVVFYAIYWLFLRKETFHQVNRFYLIGSSVISVLLPFADLSSVKTWALAGQIQSLIYEYDLPELVVSQNTQHKLNWVLIISILYLTIVAFLFLKLAFGVARAYAIIQSPSFNESNAFSFFGVIKIDKKLPHFRTIRAHERVHTIQLHFLDLFFFELLTTVFWCNPVVYLYRATIKNLHEFLADEEASRTLPTVADYATLLLSKQFKIAPEHLFVQQFHKKSTLKIRIQMLLKGKSNNWAILKYGVVAPILFLAVLVSSVSCSDVTIDKPVTIDILESAKVVAPPPPPPPPIARLSSSENVGSKPIFTAVEQSPEFFGGQTEMYKYLGQNIQYPADAQRANVSGKVFVKFIVEDDGSIGNVEVMKGIGFGCDEEAIRVVKSMPRWKPGVQNGKNVRVYYNMPIVYRLD</sequence>
<dbReference type="InterPro" id="IPR006260">
    <property type="entry name" value="TonB/TolA_C"/>
</dbReference>
<dbReference type="RefSeq" id="WP_255035989.1">
    <property type="nucleotide sequence ID" value="NZ_RJUF01000007.1"/>
</dbReference>
<accession>A0AAE3KS54</accession>
<dbReference type="AlphaFoldDB" id="A0AAE3KS54"/>
<dbReference type="Pfam" id="PF03544">
    <property type="entry name" value="TonB_C"/>
    <property type="match status" value="1"/>
</dbReference>
<keyword evidence="6 10" id="KW-0812">Transmembrane</keyword>
<name>A0AAE3KS54_9BACT</name>
<dbReference type="PROSITE" id="PS52015">
    <property type="entry name" value="TONB_CTD"/>
    <property type="match status" value="1"/>
</dbReference>
<reference evidence="12 13" key="1">
    <citation type="submission" date="2018-11" db="EMBL/GenBank/DDBJ databases">
        <title>Novel bacteria species description.</title>
        <authorList>
            <person name="Han J.-H."/>
        </authorList>
    </citation>
    <scope>NUCLEOTIDE SEQUENCE [LARGE SCALE GENOMIC DNA]</scope>
    <source>
        <strain evidence="12 13">KCTC23259</strain>
    </source>
</reference>
<keyword evidence="8 10" id="KW-1133">Transmembrane helix</keyword>
<dbReference type="PANTHER" id="PTHR33446:SF2">
    <property type="entry name" value="PROTEIN TONB"/>
    <property type="match status" value="1"/>
</dbReference>
<dbReference type="GO" id="GO:0031992">
    <property type="term" value="F:energy transducer activity"/>
    <property type="evidence" value="ECO:0007669"/>
    <property type="project" value="TreeGrafter"/>
</dbReference>
<gene>
    <name evidence="12" type="ORF">EGI31_04650</name>
</gene>
<evidence type="ECO:0000256" key="9">
    <source>
        <dbReference type="ARBA" id="ARBA00023136"/>
    </source>
</evidence>
<evidence type="ECO:0000256" key="6">
    <source>
        <dbReference type="ARBA" id="ARBA00022692"/>
    </source>
</evidence>
<evidence type="ECO:0000256" key="2">
    <source>
        <dbReference type="ARBA" id="ARBA00006555"/>
    </source>
</evidence>
<comment type="subcellular location">
    <subcellularLocation>
        <location evidence="1">Cell inner membrane</location>
        <topology evidence="1">Single-pass membrane protein</topology>
        <orientation evidence="1">Periplasmic side</orientation>
    </subcellularLocation>
</comment>
<feature type="transmembrane region" description="Helical" evidence="10">
    <location>
        <begin position="36"/>
        <end position="53"/>
    </location>
</feature>
<dbReference type="SUPFAM" id="SSF74653">
    <property type="entry name" value="TolA/TonB C-terminal domain"/>
    <property type="match status" value="1"/>
</dbReference>
<proteinExistence type="inferred from homology"/>
<feature type="domain" description="TonB C-terminal" evidence="11">
    <location>
        <begin position="330"/>
        <end position="420"/>
    </location>
</feature>
<dbReference type="InterPro" id="IPR051045">
    <property type="entry name" value="TonB-dependent_transducer"/>
</dbReference>
<keyword evidence="5" id="KW-0997">Cell inner membrane</keyword>
<evidence type="ECO:0000256" key="1">
    <source>
        <dbReference type="ARBA" id="ARBA00004383"/>
    </source>
</evidence>
<evidence type="ECO:0000256" key="7">
    <source>
        <dbReference type="ARBA" id="ARBA00022927"/>
    </source>
</evidence>
<comment type="caution">
    <text evidence="12">The sequence shown here is derived from an EMBL/GenBank/DDBJ whole genome shotgun (WGS) entry which is preliminary data.</text>
</comment>
<dbReference type="GO" id="GO:0015031">
    <property type="term" value="P:protein transport"/>
    <property type="evidence" value="ECO:0007669"/>
    <property type="project" value="UniProtKB-KW"/>
</dbReference>
<dbReference type="EMBL" id="RJUF01000007">
    <property type="protein sequence ID" value="MCP9762234.1"/>
    <property type="molecule type" value="Genomic_DNA"/>
</dbReference>
<protein>
    <submittedName>
        <fullName evidence="12">TonB family protein</fullName>
    </submittedName>
</protein>
<evidence type="ECO:0000256" key="4">
    <source>
        <dbReference type="ARBA" id="ARBA00022475"/>
    </source>
</evidence>
<feature type="transmembrane region" description="Helical" evidence="10">
    <location>
        <begin position="87"/>
        <end position="106"/>
    </location>
</feature>
<dbReference type="Proteomes" id="UP001204144">
    <property type="component" value="Unassembled WGS sequence"/>
</dbReference>
<keyword evidence="9 10" id="KW-0472">Membrane</keyword>
<dbReference type="InterPro" id="IPR037682">
    <property type="entry name" value="TonB_C"/>
</dbReference>
<dbReference type="NCBIfam" id="TIGR01352">
    <property type="entry name" value="tonB_Cterm"/>
    <property type="match status" value="1"/>
</dbReference>
<evidence type="ECO:0000256" key="8">
    <source>
        <dbReference type="ARBA" id="ARBA00022989"/>
    </source>
</evidence>